<reference evidence="1 2" key="1">
    <citation type="submission" date="2010-08" db="EMBL/GenBank/DDBJ databases">
        <authorList>
            <person name="Weinstock G."/>
            <person name="Sodergren E."/>
            <person name="Clifton S."/>
            <person name="Fulton L."/>
            <person name="Fulton B."/>
            <person name="Courtney L."/>
            <person name="Fronick C."/>
            <person name="Harrison M."/>
            <person name="Strong C."/>
            <person name="Farmer C."/>
            <person name="Delahaunty K."/>
            <person name="Markovic C."/>
            <person name="Hall O."/>
            <person name="Minx P."/>
            <person name="Tomlinson C."/>
            <person name="Mitreva M."/>
            <person name="Hou S."/>
            <person name="Chen J."/>
            <person name="Wollam A."/>
            <person name="Pepin K.H."/>
            <person name="Johnson M."/>
            <person name="Bhonagiri V."/>
            <person name="Zhang X."/>
            <person name="Suruliraj S."/>
            <person name="Warren W."/>
            <person name="Chinwalla A."/>
            <person name="Mardis E.R."/>
            <person name="Wilson R.K."/>
        </authorList>
    </citation>
    <scope>NUCLEOTIDE SEQUENCE [LARGE SCALE GENOMIC DNA]</scope>
    <source>
        <strain evidence="1 2">F0399</strain>
    </source>
</reference>
<comment type="caution">
    <text evidence="1">The sequence shown here is derived from an EMBL/GenBank/DDBJ whole genome shotgun (WGS) entry which is preliminary data.</text>
</comment>
<sequence length="118" mass="13831">MHCKTFFITQHQEKPCIFIYKDFTKTKEVLPMIVIDAENTWSMSVKQEVLNELAWSIVADIRRDYSAAEAARNPFLKSIHAQCIRDIDRLAVTSDPVELFQIQGRLRAFKELLRDEEE</sequence>
<name>E7N4W7_9FIRM</name>
<protein>
    <submittedName>
        <fullName evidence="1">Uncharacterized protein</fullName>
    </submittedName>
</protein>
<dbReference type="Proteomes" id="UP000004633">
    <property type="component" value="Unassembled WGS sequence"/>
</dbReference>
<evidence type="ECO:0000313" key="2">
    <source>
        <dbReference type="Proteomes" id="UP000004633"/>
    </source>
</evidence>
<dbReference type="HOGENOM" id="CLU_2071499_0_0_9"/>
<gene>
    <name evidence="1" type="ORF">HMPREF9555_02062</name>
</gene>
<dbReference type="AlphaFoldDB" id="E7N4W7"/>
<dbReference type="EMBL" id="AECV01000060">
    <property type="protein sequence ID" value="EFW28734.1"/>
    <property type="molecule type" value="Genomic_DNA"/>
</dbReference>
<evidence type="ECO:0000313" key="1">
    <source>
        <dbReference type="EMBL" id="EFW28734.1"/>
    </source>
</evidence>
<keyword evidence="2" id="KW-1185">Reference proteome</keyword>
<proteinExistence type="predicted"/>
<organism evidence="1 2">
    <name type="scientific">Selenomonas artemidis F0399</name>
    <dbReference type="NCBI Taxonomy" id="749551"/>
    <lineage>
        <taxon>Bacteria</taxon>
        <taxon>Bacillati</taxon>
        <taxon>Bacillota</taxon>
        <taxon>Negativicutes</taxon>
        <taxon>Selenomonadales</taxon>
        <taxon>Selenomonadaceae</taxon>
        <taxon>Selenomonas</taxon>
    </lineage>
</organism>
<accession>E7N4W7</accession>
<dbReference type="STRING" id="749551.HMPREF9555_02062"/>